<sequence length="62" mass="6882">MFLASHAISLSSSILHIRSNYDRDKQLKISMICSDGMHVDDDCDIVSALAYLGNDTSLKMSF</sequence>
<reference evidence="2" key="1">
    <citation type="journal article" date="2017" name="Front. Plant Sci.">
        <title>Climate Clever Clovers: New Paradigm to Reduce the Environmental Footprint of Ruminants by Breeding Low Methanogenic Forages Utilizing Haplotype Variation.</title>
        <authorList>
            <person name="Kaur P."/>
            <person name="Appels R."/>
            <person name="Bayer P.E."/>
            <person name="Keeble-Gagnere G."/>
            <person name="Wang J."/>
            <person name="Hirakawa H."/>
            <person name="Shirasawa K."/>
            <person name="Vercoe P."/>
            <person name="Stefanova K."/>
            <person name="Durmic Z."/>
            <person name="Nichols P."/>
            <person name="Revell C."/>
            <person name="Isobe S.N."/>
            <person name="Edwards D."/>
            <person name="Erskine W."/>
        </authorList>
    </citation>
    <scope>NUCLEOTIDE SEQUENCE [LARGE SCALE GENOMIC DNA]</scope>
    <source>
        <strain evidence="2">cv. Daliak</strain>
    </source>
</reference>
<protein>
    <submittedName>
        <fullName evidence="1">Uncharacterized protein</fullName>
    </submittedName>
</protein>
<accession>A0A2Z6NZF5</accession>
<dbReference type="EMBL" id="DF974328">
    <property type="protein sequence ID" value="GAU47573.1"/>
    <property type="molecule type" value="Genomic_DNA"/>
</dbReference>
<gene>
    <name evidence="1" type="ORF">TSUD_389230</name>
</gene>
<dbReference type="Proteomes" id="UP000242715">
    <property type="component" value="Unassembled WGS sequence"/>
</dbReference>
<organism evidence="1 2">
    <name type="scientific">Trifolium subterraneum</name>
    <name type="common">Subterranean clover</name>
    <dbReference type="NCBI Taxonomy" id="3900"/>
    <lineage>
        <taxon>Eukaryota</taxon>
        <taxon>Viridiplantae</taxon>
        <taxon>Streptophyta</taxon>
        <taxon>Embryophyta</taxon>
        <taxon>Tracheophyta</taxon>
        <taxon>Spermatophyta</taxon>
        <taxon>Magnoliopsida</taxon>
        <taxon>eudicotyledons</taxon>
        <taxon>Gunneridae</taxon>
        <taxon>Pentapetalae</taxon>
        <taxon>rosids</taxon>
        <taxon>fabids</taxon>
        <taxon>Fabales</taxon>
        <taxon>Fabaceae</taxon>
        <taxon>Papilionoideae</taxon>
        <taxon>50 kb inversion clade</taxon>
        <taxon>NPAAA clade</taxon>
        <taxon>Hologalegina</taxon>
        <taxon>IRL clade</taxon>
        <taxon>Trifolieae</taxon>
        <taxon>Trifolium</taxon>
    </lineage>
</organism>
<dbReference type="AlphaFoldDB" id="A0A2Z6NZF5"/>
<keyword evidence="2" id="KW-1185">Reference proteome</keyword>
<proteinExistence type="predicted"/>
<evidence type="ECO:0000313" key="1">
    <source>
        <dbReference type="EMBL" id="GAU47573.1"/>
    </source>
</evidence>
<evidence type="ECO:0000313" key="2">
    <source>
        <dbReference type="Proteomes" id="UP000242715"/>
    </source>
</evidence>
<name>A0A2Z6NZF5_TRISU</name>